<accession>A0A1V1I0G2</accession>
<keyword evidence="3" id="KW-1185">Reference proteome</keyword>
<dbReference type="EMBL" id="LN555523">
    <property type="protein sequence ID" value="CED93706.1"/>
    <property type="molecule type" value="Genomic_DNA"/>
</dbReference>
<dbReference type="GeneID" id="82205134"/>
<organism evidence="2 3">
    <name type="scientific">Romboutsia ilealis</name>
    <dbReference type="NCBI Taxonomy" id="1115758"/>
    <lineage>
        <taxon>Bacteria</taxon>
        <taxon>Bacillati</taxon>
        <taxon>Bacillota</taxon>
        <taxon>Clostridia</taxon>
        <taxon>Peptostreptococcales</taxon>
        <taxon>Peptostreptococcaceae</taxon>
        <taxon>Romboutsia</taxon>
    </lineage>
</organism>
<dbReference type="InterPro" id="IPR049238">
    <property type="entry name" value="DUF6873"/>
</dbReference>
<feature type="domain" description="DUF6873" evidence="1">
    <location>
        <begin position="18"/>
        <end position="245"/>
    </location>
</feature>
<dbReference type="AlphaFoldDB" id="A0A1V1I0G2"/>
<gene>
    <name evidence="2" type="ORF">CRIB_955</name>
</gene>
<dbReference type="Pfam" id="PF21778">
    <property type="entry name" value="DUF6873"/>
    <property type="match status" value="1"/>
</dbReference>
<dbReference type="KEGG" id="ril:CRIB_955"/>
<dbReference type="Proteomes" id="UP000245622">
    <property type="component" value="Chromosome 1"/>
</dbReference>
<evidence type="ECO:0000313" key="2">
    <source>
        <dbReference type="EMBL" id="CED93706.1"/>
    </source>
</evidence>
<reference evidence="2 3" key="1">
    <citation type="submission" date="2014-04" db="EMBL/GenBank/DDBJ databases">
        <authorList>
            <person name="Hornung B.V."/>
        </authorList>
    </citation>
    <scope>NUCLEOTIDE SEQUENCE [LARGE SCALE GENOMIC DNA]</scope>
    <source>
        <strain evidence="2 3">CRIB</strain>
    </source>
</reference>
<dbReference type="RefSeq" id="WP_180703400.1">
    <property type="nucleotide sequence ID" value="NZ_CAOWGD010000029.1"/>
</dbReference>
<name>A0A1V1I0G2_9FIRM</name>
<evidence type="ECO:0000259" key="1">
    <source>
        <dbReference type="Pfam" id="PF21778"/>
    </source>
</evidence>
<evidence type="ECO:0000313" key="3">
    <source>
        <dbReference type="Proteomes" id="UP000245622"/>
    </source>
</evidence>
<sequence length="250" mass="28786">MKFVKESFIVKNKLQLAIVDKRIPKNMENNLKNMGVSIIKSTCCNDTYKAIKYHPDISVCKLNDNNIVVAPNVYDYYKNILKPYDFNVIPGNSIIKNKYPYNIHYNIIILKNFAIHNFKYTDKVILRYLEKNNIKKINVSQGYCKCSICIVDDNSLITSDEGIYKEVIKYGIDCLLIEKGHIDLFELNYGFIGGSSFLVSNNELVFLGNIKKHPDYDKILNFVESKNKNLISLSDDKLLDLGSVIPLLEY</sequence>
<protein>
    <recommendedName>
        <fullName evidence="1">DUF6873 domain-containing protein</fullName>
    </recommendedName>
</protein>
<proteinExistence type="predicted"/>